<dbReference type="Proteomes" id="UP000007879">
    <property type="component" value="Unassembled WGS sequence"/>
</dbReference>
<proteinExistence type="inferred from homology"/>
<organism evidence="3">
    <name type="scientific">Amphimedon queenslandica</name>
    <name type="common">Sponge</name>
    <dbReference type="NCBI Taxonomy" id="400682"/>
    <lineage>
        <taxon>Eukaryota</taxon>
        <taxon>Metazoa</taxon>
        <taxon>Porifera</taxon>
        <taxon>Demospongiae</taxon>
        <taxon>Heteroscleromorpha</taxon>
        <taxon>Haplosclerida</taxon>
        <taxon>Niphatidae</taxon>
        <taxon>Amphimedon</taxon>
    </lineage>
</organism>
<dbReference type="GO" id="GO:0015631">
    <property type="term" value="F:tubulin binding"/>
    <property type="evidence" value="ECO:0007669"/>
    <property type="project" value="InterPro"/>
</dbReference>
<evidence type="ECO:0000256" key="1">
    <source>
        <dbReference type="ARBA" id="ARBA00010994"/>
    </source>
</evidence>
<dbReference type="GO" id="GO:0001578">
    <property type="term" value="P:microtubule bundle formation"/>
    <property type="evidence" value="ECO:0007669"/>
    <property type="project" value="TreeGrafter"/>
</dbReference>
<evidence type="ECO:0000256" key="2">
    <source>
        <dbReference type="SAM" id="MobiDB-lite"/>
    </source>
</evidence>
<evidence type="ECO:0000313" key="4">
    <source>
        <dbReference type="Proteomes" id="UP000007879"/>
    </source>
</evidence>
<dbReference type="GO" id="GO:0005874">
    <property type="term" value="C:microtubule"/>
    <property type="evidence" value="ECO:0007669"/>
    <property type="project" value="TreeGrafter"/>
</dbReference>
<dbReference type="PANTHER" id="PTHR12932">
    <property type="entry name" value="P25 ALPHA-RELATED"/>
    <property type="match status" value="1"/>
</dbReference>
<dbReference type="EnsemblMetazoa" id="Aqu2.1.38396_001">
    <property type="protein sequence ID" value="Aqu2.1.38396_001"/>
    <property type="gene ID" value="Aqu2.1.38396"/>
</dbReference>
<dbReference type="Gene3D" id="1.10.238.10">
    <property type="entry name" value="EF-hand"/>
    <property type="match status" value="1"/>
</dbReference>
<evidence type="ECO:0000313" key="3">
    <source>
        <dbReference type="EnsemblMetazoa" id="Aqu2.1.38396_001"/>
    </source>
</evidence>
<feature type="region of interest" description="Disordered" evidence="2">
    <location>
        <begin position="127"/>
        <end position="157"/>
    </location>
</feature>
<protein>
    <recommendedName>
        <fullName evidence="5">EF-hand domain-containing protein</fullName>
    </recommendedName>
</protein>
<dbReference type="eggNOG" id="KOG4070">
    <property type="taxonomic scope" value="Eukaryota"/>
</dbReference>
<dbReference type="InterPro" id="IPR011992">
    <property type="entry name" value="EF-hand-dom_pair"/>
</dbReference>
<reference evidence="4" key="1">
    <citation type="journal article" date="2010" name="Nature">
        <title>The Amphimedon queenslandica genome and the evolution of animal complexity.</title>
        <authorList>
            <person name="Srivastava M."/>
            <person name="Simakov O."/>
            <person name="Chapman J."/>
            <person name="Fahey B."/>
            <person name="Gauthier M.E."/>
            <person name="Mitros T."/>
            <person name="Richards G.S."/>
            <person name="Conaco C."/>
            <person name="Dacre M."/>
            <person name="Hellsten U."/>
            <person name="Larroux C."/>
            <person name="Putnam N.H."/>
            <person name="Stanke M."/>
            <person name="Adamska M."/>
            <person name="Darling A."/>
            <person name="Degnan S.M."/>
            <person name="Oakley T.H."/>
            <person name="Plachetzki D.C."/>
            <person name="Zhai Y."/>
            <person name="Adamski M."/>
            <person name="Calcino A."/>
            <person name="Cummins S.F."/>
            <person name="Goodstein D.M."/>
            <person name="Harris C."/>
            <person name="Jackson D.J."/>
            <person name="Leys S.P."/>
            <person name="Shu S."/>
            <person name="Woodcroft B.J."/>
            <person name="Vervoort M."/>
            <person name="Kosik K.S."/>
            <person name="Manning G."/>
            <person name="Degnan B.M."/>
            <person name="Rokhsar D.S."/>
        </authorList>
    </citation>
    <scope>NUCLEOTIDE SEQUENCE [LARGE SCALE GENOMIC DNA]</scope>
</reference>
<dbReference type="InterPro" id="IPR008907">
    <property type="entry name" value="TPP/p25"/>
</dbReference>
<dbReference type="STRING" id="400682.A0A1X7VED0"/>
<dbReference type="GO" id="GO:0032273">
    <property type="term" value="P:positive regulation of protein polymerization"/>
    <property type="evidence" value="ECO:0007669"/>
    <property type="project" value="TreeGrafter"/>
</dbReference>
<dbReference type="AlphaFoldDB" id="A0A1X7VED0"/>
<dbReference type="KEGG" id="aqu:100633757"/>
<dbReference type="SUPFAM" id="SSF47473">
    <property type="entry name" value="EF-hand"/>
    <property type="match status" value="1"/>
</dbReference>
<dbReference type="OrthoDB" id="548799at2759"/>
<accession>A0A1X7VED0</accession>
<reference evidence="3" key="2">
    <citation type="submission" date="2017-05" db="UniProtKB">
        <authorList>
            <consortium name="EnsemblMetazoa"/>
        </authorList>
    </citation>
    <scope>IDENTIFICATION</scope>
</reference>
<keyword evidence="4" id="KW-1185">Reference proteome</keyword>
<dbReference type="InParanoid" id="A0A1X7VED0"/>
<dbReference type="EnsemblMetazoa" id="XM_003384542.3">
    <property type="protein sequence ID" value="XP_003384590.1"/>
    <property type="gene ID" value="LOC100633757"/>
</dbReference>
<feature type="compositionally biased region" description="Basic and acidic residues" evidence="2">
    <location>
        <begin position="130"/>
        <end position="140"/>
    </location>
</feature>
<dbReference type="OMA" id="DAYSCAY"/>
<dbReference type="Pfam" id="PF05517">
    <property type="entry name" value="p25-alpha"/>
    <property type="match status" value="1"/>
</dbReference>
<evidence type="ECO:0008006" key="5">
    <source>
        <dbReference type="Google" id="ProtNLM"/>
    </source>
</evidence>
<gene>
    <name evidence="3" type="primary">100633757</name>
</gene>
<dbReference type="PANTHER" id="PTHR12932:SF9">
    <property type="entry name" value="TUBULIN POLYMERIZATION-PROMOTING PROTEIN HOMOLOG"/>
    <property type="match status" value="1"/>
</dbReference>
<comment type="similarity">
    <text evidence="1">Belongs to the TPPP family.</text>
</comment>
<name>A0A1X7VED0_AMPQE</name>
<dbReference type="GO" id="GO:0046785">
    <property type="term" value="P:microtubule polymerization"/>
    <property type="evidence" value="ECO:0007669"/>
    <property type="project" value="InterPro"/>
</dbReference>
<sequence>MASAKTSLEDVFQSFCSFGEGLKGSAAMDNAKFAKLTRDVKILDKKLTSTDVDIIFSKVKAKTDRKINFEQFKEAVRLMADKKYPGDPDGERKLIDKITAGSGPKVQGVTKTVDSPLLERMTDTSKYTGTHKERFDESGKGKGLAGRDSFQKGAGMAPDGFSGNASYVHGYKHEGTYDKKVKK</sequence>